<evidence type="ECO:0000313" key="2">
    <source>
        <dbReference type="Proteomes" id="UP000253094"/>
    </source>
</evidence>
<comment type="caution">
    <text evidence="1">The sequence shown here is derived from an EMBL/GenBank/DDBJ whole genome shotgun (WGS) entry which is preliminary data.</text>
</comment>
<keyword evidence="2" id="KW-1185">Reference proteome</keyword>
<dbReference type="RefSeq" id="WP_114027603.1">
    <property type="nucleotide sequence ID" value="NZ_QOIL01000003.1"/>
</dbReference>
<gene>
    <name evidence="1" type="ORF">DQ384_05450</name>
</gene>
<dbReference type="Pfam" id="PF25595">
    <property type="entry name" value="Phage_TTP_16"/>
    <property type="match status" value="1"/>
</dbReference>
<proteinExistence type="predicted"/>
<dbReference type="InterPro" id="IPR058009">
    <property type="entry name" value="TTP_Phage_16"/>
</dbReference>
<reference evidence="1 2" key="1">
    <citation type="submission" date="2018-06" db="EMBL/GenBank/DDBJ databases">
        <title>Sphaerisporangium craniellae sp. nov., isolated from a marine sponge in the South China Sea.</title>
        <authorList>
            <person name="Li L."/>
        </authorList>
    </citation>
    <scope>NUCLEOTIDE SEQUENCE [LARGE SCALE GENOMIC DNA]</scope>
    <source>
        <strain evidence="1 2">CCTCC AA 208026</strain>
    </source>
</reference>
<dbReference type="EMBL" id="QOIL01000003">
    <property type="protein sequence ID" value="RCG31988.1"/>
    <property type="molecule type" value="Genomic_DNA"/>
</dbReference>
<dbReference type="Proteomes" id="UP000253094">
    <property type="component" value="Unassembled WGS sequence"/>
</dbReference>
<name>A0A367FNN3_9ACTN</name>
<accession>A0A367FNN3</accession>
<evidence type="ECO:0000313" key="1">
    <source>
        <dbReference type="EMBL" id="RCG31988.1"/>
    </source>
</evidence>
<protein>
    <submittedName>
        <fullName evidence="1">Uncharacterized protein</fullName>
    </submittedName>
</protein>
<sequence length="163" mass="17439">MPVGADLLGDGNVKVTFVLTIADIDNPTAGELNAGVDLQEHITKQGLDIQPDQASVDNTALASRTETEDAGTVSYKIEVTAKRKQVALQDIAWNTLTDGQLGYLAVRRNLPHETAWAAGQDAEVHPVRCGRPNMQPPELNTAQQFKSKLFNHSESAPAAVVAA</sequence>
<organism evidence="1 2">
    <name type="scientific">Sphaerisporangium album</name>
    <dbReference type="NCBI Taxonomy" id="509200"/>
    <lineage>
        <taxon>Bacteria</taxon>
        <taxon>Bacillati</taxon>
        <taxon>Actinomycetota</taxon>
        <taxon>Actinomycetes</taxon>
        <taxon>Streptosporangiales</taxon>
        <taxon>Streptosporangiaceae</taxon>
        <taxon>Sphaerisporangium</taxon>
    </lineage>
</organism>
<dbReference type="AlphaFoldDB" id="A0A367FNN3"/>
<dbReference type="OrthoDB" id="3629220at2"/>